<dbReference type="AlphaFoldDB" id="A0A839UQ23"/>
<organism evidence="3 4">
    <name type="scientific">Simiduia aestuariiviva</name>
    <dbReference type="NCBI Taxonomy" id="1510459"/>
    <lineage>
        <taxon>Bacteria</taxon>
        <taxon>Pseudomonadati</taxon>
        <taxon>Pseudomonadota</taxon>
        <taxon>Gammaproteobacteria</taxon>
        <taxon>Cellvibrionales</taxon>
        <taxon>Cellvibrionaceae</taxon>
        <taxon>Simiduia</taxon>
    </lineage>
</organism>
<comment type="caution">
    <text evidence="3">The sequence shown here is derived from an EMBL/GenBank/DDBJ whole genome shotgun (WGS) entry which is preliminary data.</text>
</comment>
<keyword evidence="2" id="KW-0812">Transmembrane</keyword>
<protein>
    <recommendedName>
        <fullName evidence="5">DUF4389 domain-containing protein</fullName>
    </recommendedName>
</protein>
<feature type="transmembrane region" description="Helical" evidence="2">
    <location>
        <begin position="22"/>
        <end position="53"/>
    </location>
</feature>
<keyword evidence="2" id="KW-1133">Transmembrane helix</keyword>
<reference evidence="3 4" key="1">
    <citation type="submission" date="2020-08" db="EMBL/GenBank/DDBJ databases">
        <title>Genomic Encyclopedia of Type Strains, Phase III (KMG-III): the genomes of soil and plant-associated and newly described type strains.</title>
        <authorList>
            <person name="Whitman W."/>
        </authorList>
    </citation>
    <scope>NUCLEOTIDE SEQUENCE [LARGE SCALE GENOMIC DNA]</scope>
    <source>
        <strain evidence="3 4">CECT 8571</strain>
    </source>
</reference>
<dbReference type="EMBL" id="JACHXZ010000001">
    <property type="protein sequence ID" value="MBB3167638.1"/>
    <property type="molecule type" value="Genomic_DNA"/>
</dbReference>
<name>A0A839UQ23_9GAMM</name>
<keyword evidence="2" id="KW-0472">Membrane</keyword>
<keyword evidence="4" id="KW-1185">Reference proteome</keyword>
<feature type="region of interest" description="Disordered" evidence="1">
    <location>
        <begin position="91"/>
        <end position="148"/>
    </location>
</feature>
<proteinExistence type="predicted"/>
<gene>
    <name evidence="3" type="ORF">FHS30_000814</name>
</gene>
<evidence type="ECO:0000313" key="4">
    <source>
        <dbReference type="Proteomes" id="UP000559987"/>
    </source>
</evidence>
<feature type="compositionally biased region" description="Acidic residues" evidence="1">
    <location>
        <begin position="139"/>
        <end position="148"/>
    </location>
</feature>
<evidence type="ECO:0008006" key="5">
    <source>
        <dbReference type="Google" id="ProtNLM"/>
    </source>
</evidence>
<feature type="compositionally biased region" description="Polar residues" evidence="1">
    <location>
        <begin position="91"/>
        <end position="108"/>
    </location>
</feature>
<dbReference type="Proteomes" id="UP000559987">
    <property type="component" value="Unassembled WGS sequence"/>
</dbReference>
<evidence type="ECO:0000256" key="2">
    <source>
        <dbReference type="SAM" id="Phobius"/>
    </source>
</evidence>
<dbReference type="Pfam" id="PF14333">
    <property type="entry name" value="DUF4389"/>
    <property type="match status" value="1"/>
</dbReference>
<evidence type="ECO:0000256" key="1">
    <source>
        <dbReference type="SAM" id="MobiDB-lite"/>
    </source>
</evidence>
<dbReference type="RefSeq" id="WP_183908530.1">
    <property type="nucleotide sequence ID" value="NZ_JACHXZ010000001.1"/>
</dbReference>
<accession>A0A839UQ23</accession>
<evidence type="ECO:0000313" key="3">
    <source>
        <dbReference type="EMBL" id="MBB3167638.1"/>
    </source>
</evidence>
<dbReference type="InterPro" id="IPR025498">
    <property type="entry name" value="DUF4389"/>
</dbReference>
<sequence length="148" mass="16456">MNQPSQDQIFANMTNGPTWIRLVYMVIYGIILHLAGMLMWILCSVQFIFTLLFGQDNENIRKMCATITQYIQEALTFVSYNGDAKPFPFCDNTQAKTEESTNSTTHTAADSDIIDGSIEEPETAAEEGAKQPSTGTSESEQDNTDSRP</sequence>